<evidence type="ECO:0000313" key="3">
    <source>
        <dbReference type="Proteomes" id="UP000622166"/>
    </source>
</evidence>
<feature type="domain" description="DUF1330" evidence="1">
    <location>
        <begin position="2"/>
        <end position="96"/>
    </location>
</feature>
<dbReference type="SUPFAM" id="SSF54909">
    <property type="entry name" value="Dimeric alpha+beta barrel"/>
    <property type="match status" value="1"/>
</dbReference>
<evidence type="ECO:0000259" key="1">
    <source>
        <dbReference type="Pfam" id="PF07045"/>
    </source>
</evidence>
<protein>
    <recommendedName>
        <fullName evidence="1">DUF1330 domain-containing protein</fullName>
    </recommendedName>
</protein>
<keyword evidence="3" id="KW-1185">Reference proteome</keyword>
<organism evidence="2 3">
    <name type="scientific">Streptomyces poonensis</name>
    <dbReference type="NCBI Taxonomy" id="68255"/>
    <lineage>
        <taxon>Bacteria</taxon>
        <taxon>Bacillati</taxon>
        <taxon>Actinomycetota</taxon>
        <taxon>Actinomycetes</taxon>
        <taxon>Kitasatosporales</taxon>
        <taxon>Streptomycetaceae</taxon>
        <taxon>Streptomyces</taxon>
    </lineage>
</organism>
<dbReference type="RefSeq" id="WP_189856541.1">
    <property type="nucleotide sequence ID" value="NZ_BMVW01000002.1"/>
</dbReference>
<gene>
    <name evidence="2" type="ORF">GCM10010365_14540</name>
</gene>
<dbReference type="PANTHER" id="PTHR41521">
    <property type="match status" value="1"/>
</dbReference>
<comment type="caution">
    <text evidence="2">The sequence shown here is derived from an EMBL/GenBank/DDBJ whole genome shotgun (WGS) entry which is preliminary data.</text>
</comment>
<reference evidence="2" key="2">
    <citation type="submission" date="2020-09" db="EMBL/GenBank/DDBJ databases">
        <authorList>
            <person name="Sun Q."/>
            <person name="Ohkuma M."/>
        </authorList>
    </citation>
    <scope>NUCLEOTIDE SEQUENCE</scope>
    <source>
        <strain evidence="2">JCM 4815</strain>
    </source>
</reference>
<dbReference type="Pfam" id="PF07045">
    <property type="entry name" value="DUF1330"/>
    <property type="match status" value="1"/>
</dbReference>
<accession>A0A918PBB2</accession>
<dbReference type="EMBL" id="BMVW01000002">
    <property type="protein sequence ID" value="GGY97205.1"/>
    <property type="molecule type" value="Genomic_DNA"/>
</dbReference>
<proteinExistence type="predicted"/>
<dbReference type="Proteomes" id="UP000622166">
    <property type="component" value="Unassembled WGS sequence"/>
</dbReference>
<dbReference type="PANTHER" id="PTHR41521:SF4">
    <property type="entry name" value="BLR0684 PROTEIN"/>
    <property type="match status" value="1"/>
</dbReference>
<name>A0A918PBB2_9ACTN</name>
<dbReference type="InterPro" id="IPR010753">
    <property type="entry name" value="DUF1330"/>
</dbReference>
<dbReference type="InterPro" id="IPR011008">
    <property type="entry name" value="Dimeric_a/b-barrel"/>
</dbReference>
<reference evidence="2" key="1">
    <citation type="journal article" date="2014" name="Int. J. Syst. Evol. Microbiol.">
        <title>Complete genome sequence of Corynebacterium casei LMG S-19264T (=DSM 44701T), isolated from a smear-ripened cheese.</title>
        <authorList>
            <consortium name="US DOE Joint Genome Institute (JGI-PGF)"/>
            <person name="Walter F."/>
            <person name="Albersmeier A."/>
            <person name="Kalinowski J."/>
            <person name="Ruckert C."/>
        </authorList>
    </citation>
    <scope>NUCLEOTIDE SEQUENCE</scope>
    <source>
        <strain evidence="2">JCM 4815</strain>
    </source>
</reference>
<dbReference type="AlphaFoldDB" id="A0A918PBB2"/>
<evidence type="ECO:0000313" key="2">
    <source>
        <dbReference type="EMBL" id="GGY97205.1"/>
    </source>
</evidence>
<sequence length="101" mass="11448">MTAYVIAEAKHLDTPEVRRYRELAQASIALYGGRYLVRGALPDALEGDWPDGNRMTVIEFPSLEQAKTWYASPEYEQARATRSDLSGRRMLFIEGLAQQPD</sequence>
<dbReference type="Gene3D" id="3.30.70.100">
    <property type="match status" value="1"/>
</dbReference>